<evidence type="ECO:0000313" key="2">
    <source>
        <dbReference type="EnsemblPlants" id="LPERR03G27680.1"/>
    </source>
</evidence>
<dbReference type="PANTHER" id="PTHR33832:SF27">
    <property type="entry name" value="EXPRESSED PROTEIN"/>
    <property type="match status" value="1"/>
</dbReference>
<keyword evidence="1" id="KW-0732">Signal</keyword>
<dbReference type="eggNOG" id="ENOG502R61Z">
    <property type="taxonomic scope" value="Eukaryota"/>
</dbReference>
<organism evidence="2 3">
    <name type="scientific">Leersia perrieri</name>
    <dbReference type="NCBI Taxonomy" id="77586"/>
    <lineage>
        <taxon>Eukaryota</taxon>
        <taxon>Viridiplantae</taxon>
        <taxon>Streptophyta</taxon>
        <taxon>Embryophyta</taxon>
        <taxon>Tracheophyta</taxon>
        <taxon>Spermatophyta</taxon>
        <taxon>Magnoliopsida</taxon>
        <taxon>Liliopsida</taxon>
        <taxon>Poales</taxon>
        <taxon>Poaceae</taxon>
        <taxon>BOP clade</taxon>
        <taxon>Oryzoideae</taxon>
        <taxon>Oryzeae</taxon>
        <taxon>Oryzinae</taxon>
        <taxon>Leersia</taxon>
    </lineage>
</organism>
<evidence type="ECO:0000256" key="1">
    <source>
        <dbReference type="SAM" id="SignalP"/>
    </source>
</evidence>
<name>A0A0D9VYM7_9ORYZ</name>
<dbReference type="PANTHER" id="PTHR33832">
    <property type="entry name" value="SERINE-TYPE ENDOPEPTIDASE INHIBITOR"/>
    <property type="match status" value="1"/>
</dbReference>
<evidence type="ECO:0000313" key="3">
    <source>
        <dbReference type="Proteomes" id="UP000032180"/>
    </source>
</evidence>
<dbReference type="HOGENOM" id="CLU_1550028_0_0_1"/>
<dbReference type="AlphaFoldDB" id="A0A0D9VYM7"/>
<reference evidence="2" key="3">
    <citation type="submission" date="2015-04" db="UniProtKB">
        <authorList>
            <consortium name="EnsemblPlants"/>
        </authorList>
    </citation>
    <scope>IDENTIFICATION</scope>
</reference>
<sequence length="174" mass="18336">MAGWRQNMASIKLSLTLTLLISGLLMLGTIEHTEAVCTLLCVQGTYITCSNHPYEQLYGCACSCAPPDGVGCVVHLADGSTQQRRRTAATMASMKLSLAVVFLLSGLVVMSSIGGGAEARTVCPILCIQGGYITCDNYPYQKLDGCVCECAPKDGKNCVLHLDNGPSSNCPPQA</sequence>
<keyword evidence="3" id="KW-1185">Reference proteome</keyword>
<dbReference type="EnsemblPlants" id="LPERR03G27680.1">
    <property type="protein sequence ID" value="LPERR03G27680.1"/>
    <property type="gene ID" value="LPERR03G27680"/>
</dbReference>
<dbReference type="Proteomes" id="UP000032180">
    <property type="component" value="Chromosome 3"/>
</dbReference>
<proteinExistence type="predicted"/>
<reference evidence="3" key="2">
    <citation type="submission" date="2013-12" db="EMBL/GenBank/DDBJ databases">
        <authorList>
            <person name="Yu Y."/>
            <person name="Lee S."/>
            <person name="de Baynast K."/>
            <person name="Wissotski M."/>
            <person name="Liu L."/>
            <person name="Talag J."/>
            <person name="Goicoechea J."/>
            <person name="Angelova A."/>
            <person name="Jetty R."/>
            <person name="Kudrna D."/>
            <person name="Golser W."/>
            <person name="Rivera L."/>
            <person name="Zhang J."/>
            <person name="Wing R."/>
        </authorList>
    </citation>
    <scope>NUCLEOTIDE SEQUENCE</scope>
</reference>
<accession>A0A0D9VYM7</accession>
<dbReference type="Gramene" id="LPERR03G27680.1">
    <property type="protein sequence ID" value="LPERR03G27680.1"/>
    <property type="gene ID" value="LPERR03G27680"/>
</dbReference>
<protein>
    <submittedName>
        <fullName evidence="2">Uncharacterized protein</fullName>
    </submittedName>
</protein>
<feature type="signal peptide" evidence="1">
    <location>
        <begin position="1"/>
        <end position="35"/>
    </location>
</feature>
<feature type="chain" id="PRO_5002348414" evidence="1">
    <location>
        <begin position="36"/>
        <end position="174"/>
    </location>
</feature>
<dbReference type="InterPro" id="IPR051391">
    <property type="entry name" value="Protease_inhibitor_I20"/>
</dbReference>
<reference evidence="2 3" key="1">
    <citation type="submission" date="2012-08" db="EMBL/GenBank/DDBJ databases">
        <title>Oryza genome evolution.</title>
        <authorList>
            <person name="Wing R.A."/>
        </authorList>
    </citation>
    <scope>NUCLEOTIDE SEQUENCE</scope>
</reference>